<dbReference type="OrthoDB" id="77723at2759"/>
<keyword evidence="1" id="KW-0175">Coiled coil</keyword>
<dbReference type="RefSeq" id="XP_009846232.1">
    <property type="nucleotide sequence ID" value="XM_009847930.1"/>
</dbReference>
<dbReference type="EMBL" id="KI913338">
    <property type="protein sequence ID" value="ETV64282.1"/>
    <property type="molecule type" value="Genomic_DNA"/>
</dbReference>
<sequence>MAQSEKRRNWSWDEDKVLLIQAATDKPLAAETGQLTKAWHALADTLLACDHFTRVVDHRRFDKASAKLSGDDEEETEKHILLDDIVALLDDVKEIASQKTRNSVVKKEQAEQGALIVRDMAMRTMKRRKDNDSDEQKKKSALDNRRNSLAAAIEAESERELVVREKELSFQQFKLQSEIKQRELDREERQAEREHQILMARIDNEKKLSMFKAFAESKK</sequence>
<evidence type="ECO:0008006" key="4">
    <source>
        <dbReference type="Google" id="ProtNLM"/>
    </source>
</evidence>
<name>W4F9Z6_APHAT</name>
<protein>
    <recommendedName>
        <fullName evidence="4">Myb-like domain-containing protein</fullName>
    </recommendedName>
</protein>
<organism evidence="3">
    <name type="scientific">Aphanomyces astaci</name>
    <name type="common">Crayfish plague agent</name>
    <dbReference type="NCBI Taxonomy" id="112090"/>
    <lineage>
        <taxon>Eukaryota</taxon>
        <taxon>Sar</taxon>
        <taxon>Stramenopiles</taxon>
        <taxon>Oomycota</taxon>
        <taxon>Saprolegniomycetes</taxon>
        <taxon>Saprolegniales</taxon>
        <taxon>Verrucalvaceae</taxon>
        <taxon>Aphanomyces</taxon>
    </lineage>
</organism>
<dbReference type="VEuPathDB" id="FungiDB:H257_18804"/>
<feature type="compositionally biased region" description="Basic and acidic residues" evidence="2">
    <location>
        <begin position="129"/>
        <end position="146"/>
    </location>
</feature>
<accession>W4F9Z6</accession>
<feature type="region of interest" description="Disordered" evidence="2">
    <location>
        <begin position="125"/>
        <end position="146"/>
    </location>
</feature>
<dbReference type="GeneID" id="20820800"/>
<reference evidence="3" key="1">
    <citation type="submission" date="2013-12" db="EMBL/GenBank/DDBJ databases">
        <title>The Genome Sequence of Aphanomyces astaci APO3.</title>
        <authorList>
            <consortium name="The Broad Institute Genomics Platform"/>
            <person name="Russ C."/>
            <person name="Tyler B."/>
            <person name="van West P."/>
            <person name="Dieguez-Uribeondo J."/>
            <person name="Young S.K."/>
            <person name="Zeng Q."/>
            <person name="Gargeya S."/>
            <person name="Fitzgerald M."/>
            <person name="Abouelleil A."/>
            <person name="Alvarado L."/>
            <person name="Chapman S.B."/>
            <person name="Gainer-Dewar J."/>
            <person name="Goldberg J."/>
            <person name="Griggs A."/>
            <person name="Gujja S."/>
            <person name="Hansen M."/>
            <person name="Howarth C."/>
            <person name="Imamovic A."/>
            <person name="Ireland A."/>
            <person name="Larimer J."/>
            <person name="McCowan C."/>
            <person name="Murphy C."/>
            <person name="Pearson M."/>
            <person name="Poon T.W."/>
            <person name="Priest M."/>
            <person name="Roberts A."/>
            <person name="Saif S."/>
            <person name="Shea T."/>
            <person name="Sykes S."/>
            <person name="Wortman J."/>
            <person name="Nusbaum C."/>
            <person name="Birren B."/>
        </authorList>
    </citation>
    <scope>NUCLEOTIDE SEQUENCE [LARGE SCALE GENOMIC DNA]</scope>
    <source>
        <strain evidence="3">APO3</strain>
    </source>
</reference>
<evidence type="ECO:0000256" key="1">
    <source>
        <dbReference type="SAM" id="Coils"/>
    </source>
</evidence>
<proteinExistence type="predicted"/>
<dbReference type="AlphaFoldDB" id="W4F9Z6"/>
<gene>
    <name evidence="3" type="ORF">H257_18804</name>
</gene>
<feature type="coiled-coil region" evidence="1">
    <location>
        <begin position="170"/>
        <end position="208"/>
    </location>
</feature>
<evidence type="ECO:0000313" key="3">
    <source>
        <dbReference type="EMBL" id="ETV64282.1"/>
    </source>
</evidence>
<evidence type="ECO:0000256" key="2">
    <source>
        <dbReference type="SAM" id="MobiDB-lite"/>
    </source>
</evidence>